<evidence type="ECO:0000313" key="2">
    <source>
        <dbReference type="EMBL" id="EST48506.1"/>
    </source>
</evidence>
<protein>
    <submittedName>
        <fullName evidence="1">Uncharacterized protein</fullName>
    </submittedName>
</protein>
<sequence>MKVITNNQKVLQMKLSPISLKIQHVMSPHSRTIQRSLSKAMPTQYDYNYQLNTGKFGQKYIQSTQSNSLESFMLQPNVVEQKFIDQQRSESLLKIENFKLKVKGEQQKRRIEAVNAINKMKYDAHIENRRCIIQLLTQKAELEVPISEILSSKKKVYKQ</sequence>
<dbReference type="VEuPathDB" id="GiardiaDB:SS50377_23518"/>
<accession>V6LRD8</accession>
<reference evidence="1 3" key="1">
    <citation type="journal article" date="2014" name="PLoS Genet.">
        <title>The Genome of Spironucleus salmonicida Highlights a Fish Pathogen Adapted to Fluctuating Environments.</title>
        <authorList>
            <person name="Xu F."/>
            <person name="Jerlstrom-Hultqvist J."/>
            <person name="Einarsson E."/>
            <person name="Astvaldsson A."/>
            <person name="Svard S.G."/>
            <person name="Andersson J.O."/>
        </authorList>
    </citation>
    <scope>NUCLEOTIDE SEQUENCE</scope>
    <source>
        <strain evidence="3">ATCC 50377</strain>
    </source>
</reference>
<dbReference type="Proteomes" id="UP000018208">
    <property type="component" value="Unassembled WGS sequence"/>
</dbReference>
<dbReference type="EMBL" id="KI545981">
    <property type="protein sequence ID" value="EST48506.1"/>
    <property type="molecule type" value="Genomic_DNA"/>
</dbReference>
<evidence type="ECO:0000313" key="3">
    <source>
        <dbReference type="EMBL" id="KAH0573584.1"/>
    </source>
</evidence>
<dbReference type="AlphaFoldDB" id="V6LRD8"/>
<gene>
    <name evidence="2" type="ORF">SS50377_11116</name>
    <name evidence="1" type="ORF">SS50377_13852</name>
    <name evidence="3" type="ORF">SS50377_23518</name>
    <name evidence="4" type="ORF">SS50377_23522</name>
</gene>
<organism evidence="1">
    <name type="scientific">Spironucleus salmonicida</name>
    <dbReference type="NCBI Taxonomy" id="348837"/>
    <lineage>
        <taxon>Eukaryota</taxon>
        <taxon>Metamonada</taxon>
        <taxon>Diplomonadida</taxon>
        <taxon>Hexamitidae</taxon>
        <taxon>Hexamitinae</taxon>
        <taxon>Spironucleus</taxon>
    </lineage>
</organism>
<evidence type="ECO:0000313" key="1">
    <source>
        <dbReference type="EMBL" id="EST46256.1"/>
    </source>
</evidence>
<dbReference type="EMBL" id="AUWU02000004">
    <property type="protein sequence ID" value="KAH0573587.1"/>
    <property type="molecule type" value="Genomic_DNA"/>
</dbReference>
<keyword evidence="5" id="KW-1185">Reference proteome</keyword>
<dbReference type="VEuPathDB" id="GiardiaDB:SS50377_23522"/>
<evidence type="ECO:0000313" key="5">
    <source>
        <dbReference type="Proteomes" id="UP000018208"/>
    </source>
</evidence>
<proteinExistence type="predicted"/>
<evidence type="ECO:0000313" key="4">
    <source>
        <dbReference type="EMBL" id="KAH0573587.1"/>
    </source>
</evidence>
<name>V6LRD8_9EUKA</name>
<reference evidence="3" key="2">
    <citation type="submission" date="2020-12" db="EMBL/GenBank/DDBJ databases">
        <title>New Spironucleus salmonicida genome in near-complete chromosomes.</title>
        <authorList>
            <person name="Xu F."/>
            <person name="Kurt Z."/>
            <person name="Jimenez-Gonzalez A."/>
            <person name="Astvaldsson A."/>
            <person name="Andersson J.O."/>
            <person name="Svard S.G."/>
        </authorList>
    </citation>
    <scope>NUCLEOTIDE SEQUENCE</scope>
    <source>
        <strain evidence="3">ATCC 50377</strain>
    </source>
</reference>
<dbReference type="EMBL" id="AUWU02000004">
    <property type="protein sequence ID" value="KAH0573584.1"/>
    <property type="molecule type" value="Genomic_DNA"/>
</dbReference>
<dbReference type="EMBL" id="KI546083">
    <property type="protein sequence ID" value="EST46256.1"/>
    <property type="molecule type" value="Genomic_DNA"/>
</dbReference>